<reference evidence="1 2" key="1">
    <citation type="submission" date="2019-08" db="EMBL/GenBank/DDBJ databases">
        <title>Parahaliea maris sp. nov., isolated from the surface seawater.</title>
        <authorList>
            <person name="Liu Y."/>
        </authorList>
    </citation>
    <scope>NUCLEOTIDE SEQUENCE [LARGE SCALE GENOMIC DNA]</scope>
    <source>
        <strain evidence="1 2">S2-26</strain>
    </source>
</reference>
<organism evidence="1 2">
    <name type="scientific">Parahaliea aestuarii</name>
    <dbReference type="NCBI Taxonomy" id="1852021"/>
    <lineage>
        <taxon>Bacteria</taxon>
        <taxon>Pseudomonadati</taxon>
        <taxon>Pseudomonadota</taxon>
        <taxon>Gammaproteobacteria</taxon>
        <taxon>Cellvibrionales</taxon>
        <taxon>Halieaceae</taxon>
        <taxon>Parahaliea</taxon>
    </lineage>
</organism>
<protein>
    <submittedName>
        <fullName evidence="1">Uncharacterized protein</fullName>
    </submittedName>
</protein>
<proteinExistence type="predicted"/>
<dbReference type="Proteomes" id="UP000321933">
    <property type="component" value="Unassembled WGS sequence"/>
</dbReference>
<name>A0A5C9A326_9GAMM</name>
<accession>A0A5C9A326</accession>
<dbReference type="EMBL" id="VRYZ01000001">
    <property type="protein sequence ID" value="TXS95116.1"/>
    <property type="molecule type" value="Genomic_DNA"/>
</dbReference>
<dbReference type="AlphaFoldDB" id="A0A5C9A326"/>
<evidence type="ECO:0000313" key="1">
    <source>
        <dbReference type="EMBL" id="TXS95116.1"/>
    </source>
</evidence>
<gene>
    <name evidence="1" type="ORF">FVW59_04255</name>
</gene>
<sequence>MEANKLVELRTDTLAVQGVLVRADGDHAWIAEAVISQGGKPTRDLLIKTLVRVKNSAVRAAAEIQRTDLLYDYAAITALPDVGNNLSAWVGGEELKGVVVSHEPLAIKDGSGRNWGLADPDVLDTLIDRGRARSLIAAALKPQAPVTIRRPQAKPAPAAKAAALPRFVVEYVAGNEPVKLEVEAEGPAEAREKADELCSLRYPDASFLGLRESA</sequence>
<comment type="caution">
    <text evidence="1">The sequence shown here is derived from an EMBL/GenBank/DDBJ whole genome shotgun (WGS) entry which is preliminary data.</text>
</comment>
<keyword evidence="2" id="KW-1185">Reference proteome</keyword>
<evidence type="ECO:0000313" key="2">
    <source>
        <dbReference type="Proteomes" id="UP000321933"/>
    </source>
</evidence>
<dbReference type="RefSeq" id="WP_187275748.1">
    <property type="nucleotide sequence ID" value="NZ_VRYZ01000001.1"/>
</dbReference>